<name>A0A9P5LP77_9HELO</name>
<keyword evidence="3" id="KW-1185">Reference proteome</keyword>
<dbReference type="Proteomes" id="UP000710849">
    <property type="component" value="Unassembled WGS sequence"/>
</dbReference>
<evidence type="ECO:0000313" key="3">
    <source>
        <dbReference type="Proteomes" id="UP000710849"/>
    </source>
</evidence>
<proteinExistence type="predicted"/>
<organism evidence="2 3">
    <name type="scientific">Botrytis byssoidea</name>
    <dbReference type="NCBI Taxonomy" id="139641"/>
    <lineage>
        <taxon>Eukaryota</taxon>
        <taxon>Fungi</taxon>
        <taxon>Dikarya</taxon>
        <taxon>Ascomycota</taxon>
        <taxon>Pezizomycotina</taxon>
        <taxon>Leotiomycetes</taxon>
        <taxon>Helotiales</taxon>
        <taxon>Sclerotiniaceae</taxon>
        <taxon>Botrytis</taxon>
    </lineage>
</organism>
<comment type="caution">
    <text evidence="2">The sequence shown here is derived from an EMBL/GenBank/DDBJ whole genome shotgun (WGS) entry which is preliminary data.</text>
</comment>
<evidence type="ECO:0000313" key="2">
    <source>
        <dbReference type="EMBL" id="KAF7917871.1"/>
    </source>
</evidence>
<gene>
    <name evidence="2" type="ORF">EAE97_012009</name>
</gene>
<reference evidence="2 3" key="1">
    <citation type="journal article" date="2020" name="Genome Biol. Evol.">
        <title>Comparative genomics of Sclerotiniaceae.</title>
        <authorList>
            <person name="Valero Jimenez C.A."/>
            <person name="Steentjes M."/>
            <person name="Scholten O.E."/>
            <person name="Van Kan J.A.L."/>
        </authorList>
    </citation>
    <scope>NUCLEOTIDE SEQUENCE [LARGE SCALE GENOMIC DNA]</scope>
    <source>
        <strain evidence="2 3">MUCL 94</strain>
    </source>
</reference>
<dbReference type="GeneID" id="62155596"/>
<dbReference type="RefSeq" id="XP_038726694.1">
    <property type="nucleotide sequence ID" value="XM_038882523.1"/>
</dbReference>
<sequence>MSNRRGGKSSHSSRRPVASNKEPDTVLKEKYGPYPGQTNDRHSGLTPIVPHITTGGVGKVDASTLRREQQQKNAFYNFTAKQLLDLDANITSTRSLKESDLNIPLLPCFKRDRWKTNGNPYTLGRLGPGKWFAQNDVVWELLQPTLQLASMLLINIQSDLYDTFLCGKRIPIDPERIPENLPERATPQFVKTLFSTKPRGLVPDDPALQKSKKMLLHAMSSFVFLKFKDVTETFSFNGCTKCGLQKIPDSIPILHCHIILNHTNLEPLLRPNITASEKLAYQWRVAVTLTHEWQVTPPLYFHAMFNISEFIRAKRDKFLSSWNLGSEPYYENHSIQECGFLMEQVALGGVTRGERNPKGSLYPTTALFWTEWPTVYWASYTSSFTLKTPALNPRYNFYPIPVTHFEDVHQMSFWLHTVRAFGTKMLGLRSNKVRMQVTRLPHFPDVYVLSTDDAEIKHFEWKATHMTLKSKQDMSPDERRACKAGDDLIKRAELNEVFFIESSEQSNQLKAIVDFNRSLKDRLEAITSGTQSVQGQEIKQQDPVEIIKISMQTQYDMLMGATMAHRAAVNTYFQMAIFGDVTIEIKDHLLMFNQGFRGFARQIAHEYWTDELSRDYEDIDERLEFVRQMLYSPADEKSQKYALEYEEFGDIAIIMNAYDQFHTEPEYMGQVISQGVEVLETRWRSSRYARTCANIIKLAKSIVTEETEDAFDTINKIEAKIQTLIFLLNGEENKRCDSWTSTLDDMIKKMRKISSDLFDKIMATEDIYMDKYDPMDVDDVSMVNDMDDTDEMDLVPGQPA</sequence>
<protein>
    <submittedName>
        <fullName evidence="2">Uncharacterized protein</fullName>
    </submittedName>
</protein>
<feature type="compositionally biased region" description="Basic and acidic residues" evidence="1">
    <location>
        <begin position="21"/>
        <end position="31"/>
    </location>
</feature>
<evidence type="ECO:0000256" key="1">
    <source>
        <dbReference type="SAM" id="MobiDB-lite"/>
    </source>
</evidence>
<feature type="compositionally biased region" description="Basic residues" evidence="1">
    <location>
        <begin position="1"/>
        <end position="14"/>
    </location>
</feature>
<dbReference type="AlphaFoldDB" id="A0A9P5LP77"/>
<dbReference type="EMBL" id="RCSW01000045">
    <property type="protein sequence ID" value="KAF7917871.1"/>
    <property type="molecule type" value="Genomic_DNA"/>
</dbReference>
<accession>A0A9P5LP77</accession>
<feature type="region of interest" description="Disordered" evidence="1">
    <location>
        <begin position="1"/>
        <end position="51"/>
    </location>
</feature>